<dbReference type="CDD" id="cd02537">
    <property type="entry name" value="GT8_Glycogenin"/>
    <property type="match status" value="1"/>
</dbReference>
<keyword evidence="14" id="KW-1185">Reference proteome</keyword>
<dbReference type="GO" id="GO:0046872">
    <property type="term" value="F:metal ion binding"/>
    <property type="evidence" value="ECO:0007669"/>
    <property type="project" value="UniProtKB-KW"/>
</dbReference>
<comment type="subcellular location">
    <subcellularLocation>
        <location evidence="2">Cytoplasm</location>
    </subcellularLocation>
</comment>
<reference evidence="15" key="2">
    <citation type="submission" date="2023-11" db="UniProtKB">
        <authorList>
            <consortium name="WormBaseParasite"/>
        </authorList>
    </citation>
    <scope>IDENTIFICATION</scope>
</reference>
<evidence type="ECO:0000256" key="6">
    <source>
        <dbReference type="ARBA" id="ARBA00023056"/>
    </source>
</evidence>
<dbReference type="FunFam" id="3.90.550.10:FF:000092">
    <property type="entry name" value="Glycogenin 2"/>
    <property type="match status" value="1"/>
</dbReference>
<dbReference type="GO" id="GO:0005737">
    <property type="term" value="C:cytoplasm"/>
    <property type="evidence" value="ECO:0007669"/>
    <property type="project" value="UniProtKB-SubCell"/>
</dbReference>
<dbReference type="WBParaSite" id="TREG1_53170.4">
    <property type="protein sequence ID" value="TREG1_53170.4"/>
    <property type="gene ID" value="TREG1_53170"/>
</dbReference>
<evidence type="ECO:0000256" key="5">
    <source>
        <dbReference type="ARBA" id="ARBA00022723"/>
    </source>
</evidence>
<comment type="catalytic activity">
    <reaction evidence="12">
        <text>L-tyrosyl-[glycogenin] + UDP-alpha-D-glucose = alpha-D-glucosyl-L-tyrosyl-[glycogenin] + UDP + H(+)</text>
        <dbReference type="Rhea" id="RHEA:23360"/>
        <dbReference type="Rhea" id="RHEA-COMP:14604"/>
        <dbReference type="Rhea" id="RHEA-COMP:14605"/>
        <dbReference type="ChEBI" id="CHEBI:15378"/>
        <dbReference type="ChEBI" id="CHEBI:46858"/>
        <dbReference type="ChEBI" id="CHEBI:58223"/>
        <dbReference type="ChEBI" id="CHEBI:58885"/>
        <dbReference type="ChEBI" id="CHEBI:140573"/>
        <dbReference type="EC" id="2.4.1.186"/>
    </reaction>
</comment>
<dbReference type="GO" id="GO:0005978">
    <property type="term" value="P:glycogen biosynthetic process"/>
    <property type="evidence" value="ECO:0007669"/>
    <property type="project" value="UniProtKB-KW"/>
</dbReference>
<evidence type="ECO:0000313" key="14">
    <source>
        <dbReference type="Proteomes" id="UP000050795"/>
    </source>
</evidence>
<keyword evidence="6" id="KW-0320">Glycogen biosynthesis</keyword>
<keyword evidence="4" id="KW-0808">Transferase</keyword>
<evidence type="ECO:0000256" key="7">
    <source>
        <dbReference type="ARBA" id="ARBA00023180"/>
    </source>
</evidence>
<keyword evidence="5" id="KW-0479">Metal-binding</keyword>
<evidence type="ECO:0000256" key="12">
    <source>
        <dbReference type="ARBA" id="ARBA00052293"/>
    </source>
</evidence>
<dbReference type="PANTHER" id="PTHR11183">
    <property type="entry name" value="GLYCOGENIN SUBFAMILY MEMBER"/>
    <property type="match status" value="1"/>
</dbReference>
<sequence>MRSYGNGQPVGFAEEVICLAGDWKRNKTIGVLQFDSIEAAQRWFNSDPIFRQHDWLDDAEIWIVPLVSEIKPWKYLQLSLLKITNEDEFKHQYLPNYGELVTSFGGVPFVCSTSDVEVRRGIKEIDYLIMTEWPDEESALKWSRSQHITMCEAFVTLTTNDEYACGALVWAYSLREVKTTKKLVCMVTKQVSKHMMSLIESVFDHVELVDVLDSKDETNLALLSRPDLGVTFTKLHCWRLTQYTKAVFMDADTMVLQNVDDLFERDEFSASPDPGWPDCFNSGVFVYKPSMETYKKLLQFAVEHGSFDGGDQGLLNLFFSDWATKDIRFHLPFLYNVISQAFYSYPPALVRFRSQIRVVHFIGAEKPWHTELNKSGHVIVRDPTNAGTPEFLQHWWNLFTTHVHPKLTPDESKAVQSRNQHYDII</sequence>
<evidence type="ECO:0000256" key="3">
    <source>
        <dbReference type="ARBA" id="ARBA00022490"/>
    </source>
</evidence>
<dbReference type="EC" id="2.4.1.186" evidence="10"/>
<reference evidence="14" key="1">
    <citation type="submission" date="2022-06" db="EMBL/GenBank/DDBJ databases">
        <authorList>
            <person name="Berger JAMES D."/>
            <person name="Berger JAMES D."/>
        </authorList>
    </citation>
    <scope>NUCLEOTIDE SEQUENCE [LARGE SCALE GENOMIC DNA]</scope>
</reference>
<keyword evidence="7" id="KW-0325">Glycoprotein</keyword>
<comment type="similarity">
    <text evidence="9">Belongs to the glycosyltransferase 8 family. Glycogenin subfamily.</text>
</comment>
<dbReference type="SUPFAM" id="SSF53448">
    <property type="entry name" value="Nucleotide-diphospho-sugar transferases"/>
    <property type="match status" value="1"/>
</dbReference>
<dbReference type="InterPro" id="IPR050587">
    <property type="entry name" value="GNT1/Glycosyltrans_8"/>
</dbReference>
<evidence type="ECO:0000256" key="4">
    <source>
        <dbReference type="ARBA" id="ARBA00022679"/>
    </source>
</evidence>
<comment type="cofactor">
    <cofactor evidence="1">
        <name>Mn(2+)</name>
        <dbReference type="ChEBI" id="CHEBI:29035"/>
    </cofactor>
</comment>
<name>A0AA85K0E9_TRIRE</name>
<dbReference type="InterPro" id="IPR029044">
    <property type="entry name" value="Nucleotide-diphossugar_trans"/>
</dbReference>
<evidence type="ECO:0000256" key="13">
    <source>
        <dbReference type="ARBA" id="ARBA00057883"/>
    </source>
</evidence>
<keyword evidence="3" id="KW-0963">Cytoplasm</keyword>
<comment type="function">
    <text evidence="13">Self-glucosylating initiator of glycogen synthesis. It catalyzes the formation of a short alpha (1,4)-glucosyl chain covalently attached via a glucose 1-O-tyrosyl linkage to internal tyrosine residues and these chains act as primers for the elongation reaction catalyzed by glycogen synthase.</text>
</comment>
<dbReference type="AlphaFoldDB" id="A0AA85K0E9"/>
<dbReference type="Pfam" id="PF01501">
    <property type="entry name" value="Glyco_transf_8"/>
    <property type="match status" value="1"/>
</dbReference>
<organism evidence="14 15">
    <name type="scientific">Trichobilharzia regenti</name>
    <name type="common">Nasal bird schistosome</name>
    <dbReference type="NCBI Taxonomy" id="157069"/>
    <lineage>
        <taxon>Eukaryota</taxon>
        <taxon>Metazoa</taxon>
        <taxon>Spiralia</taxon>
        <taxon>Lophotrochozoa</taxon>
        <taxon>Platyhelminthes</taxon>
        <taxon>Trematoda</taxon>
        <taxon>Digenea</taxon>
        <taxon>Strigeidida</taxon>
        <taxon>Schistosomatoidea</taxon>
        <taxon>Schistosomatidae</taxon>
        <taxon>Trichobilharzia</taxon>
    </lineage>
</organism>
<proteinExistence type="inferred from homology"/>
<evidence type="ECO:0000256" key="9">
    <source>
        <dbReference type="ARBA" id="ARBA00038162"/>
    </source>
</evidence>
<evidence type="ECO:0000256" key="10">
    <source>
        <dbReference type="ARBA" id="ARBA00038934"/>
    </source>
</evidence>
<comment type="catalytic activity">
    <reaction evidence="11">
        <text>[1,4-alpha-D-glucosyl](n)-L-tyrosyl-[glycogenin] + UDP-alpha-D-glucose = [1,4-alpha-D-glucosyl](n+1)-L-tyrosyl-[glycogenin] + UDP + H(+)</text>
        <dbReference type="Rhea" id="RHEA:56560"/>
        <dbReference type="Rhea" id="RHEA-COMP:14606"/>
        <dbReference type="Rhea" id="RHEA-COMP:14607"/>
        <dbReference type="ChEBI" id="CHEBI:15378"/>
        <dbReference type="ChEBI" id="CHEBI:58223"/>
        <dbReference type="ChEBI" id="CHEBI:58885"/>
        <dbReference type="ChEBI" id="CHEBI:140574"/>
        <dbReference type="EC" id="2.4.1.186"/>
    </reaction>
</comment>
<dbReference type="Gene3D" id="3.90.550.10">
    <property type="entry name" value="Spore Coat Polysaccharide Biosynthesis Protein SpsA, Chain A"/>
    <property type="match status" value="1"/>
</dbReference>
<dbReference type="InterPro" id="IPR002495">
    <property type="entry name" value="Glyco_trans_8"/>
</dbReference>
<evidence type="ECO:0000256" key="11">
    <source>
        <dbReference type="ARBA" id="ARBA00050886"/>
    </source>
</evidence>
<protein>
    <recommendedName>
        <fullName evidence="10">glycogenin glucosyltransferase</fullName>
        <ecNumber evidence="10">2.4.1.186</ecNumber>
    </recommendedName>
</protein>
<dbReference type="Proteomes" id="UP000050795">
    <property type="component" value="Unassembled WGS sequence"/>
</dbReference>
<keyword evidence="8" id="KW-0464">Manganese</keyword>
<evidence type="ECO:0000256" key="1">
    <source>
        <dbReference type="ARBA" id="ARBA00001936"/>
    </source>
</evidence>
<accession>A0AA85K0E9</accession>
<dbReference type="GO" id="GO:0008466">
    <property type="term" value="F:glycogenin glucosyltransferase activity"/>
    <property type="evidence" value="ECO:0007669"/>
    <property type="project" value="UniProtKB-EC"/>
</dbReference>
<evidence type="ECO:0000256" key="8">
    <source>
        <dbReference type="ARBA" id="ARBA00023211"/>
    </source>
</evidence>
<evidence type="ECO:0000256" key="2">
    <source>
        <dbReference type="ARBA" id="ARBA00004496"/>
    </source>
</evidence>
<evidence type="ECO:0000313" key="15">
    <source>
        <dbReference type="WBParaSite" id="TREG1_53170.4"/>
    </source>
</evidence>